<organism evidence="2 3">
    <name type="scientific">Candidatus Thiodiazotropha taylori</name>
    <dbReference type="NCBI Taxonomy" id="2792791"/>
    <lineage>
        <taxon>Bacteria</taxon>
        <taxon>Pseudomonadati</taxon>
        <taxon>Pseudomonadota</taxon>
        <taxon>Gammaproteobacteria</taxon>
        <taxon>Chromatiales</taxon>
        <taxon>Sedimenticolaceae</taxon>
        <taxon>Candidatus Thiodiazotropha</taxon>
    </lineage>
</organism>
<protein>
    <submittedName>
        <fullName evidence="2">DUF3108 domain-containing protein</fullName>
    </submittedName>
</protein>
<name>A0A944QU11_9GAMM</name>
<dbReference type="AlphaFoldDB" id="A0A944QU11"/>
<evidence type="ECO:0000313" key="2">
    <source>
        <dbReference type="EMBL" id="MBT2989642.1"/>
    </source>
</evidence>
<accession>A0A944QU11</accession>
<dbReference type="Proteomes" id="UP000770889">
    <property type="component" value="Unassembled WGS sequence"/>
</dbReference>
<dbReference type="InterPro" id="IPR021457">
    <property type="entry name" value="DUF3108"/>
</dbReference>
<sequence length="245" mass="27981">MAWLRSHIGWLLGLATVTCSMTMQAETALQLKPFSAGFSVKRNLLPLGELRLELSLNEQGDYAYQAHTRPGMLAGWFSADEVIEESRGHLRPGTIQPIHYSYRDQADESESSVLEFDWGSGEVHTTSGGIRWSQPIARETQDRLSQQLLVRLHLAQGRRQITYQVADGGKIKQYHFRVDGEDQIDTPYGEMRCLRVLRSKGTRKPDYTIWFAPQLDYLPVRIERQQSGRLYRMVLDEINLDGAAK</sequence>
<reference evidence="2 3" key="1">
    <citation type="submission" date="2021-05" db="EMBL/GenBank/DDBJ databases">
        <title>Genetic and Functional Diversity in Clade A Lucinid endosymbionts from the Bahamas.</title>
        <authorList>
            <person name="Giani N.M."/>
            <person name="Engel A.S."/>
            <person name="Campbell B.J."/>
        </authorList>
    </citation>
    <scope>NUCLEOTIDE SEQUENCE [LARGE SCALE GENOMIC DNA]</scope>
    <source>
        <strain evidence="2">LUC16012Gg_MoonRockCtena</strain>
    </source>
</reference>
<evidence type="ECO:0000256" key="1">
    <source>
        <dbReference type="SAM" id="SignalP"/>
    </source>
</evidence>
<evidence type="ECO:0000313" key="3">
    <source>
        <dbReference type="Proteomes" id="UP000770889"/>
    </source>
</evidence>
<dbReference type="EMBL" id="JAHHGM010000010">
    <property type="protein sequence ID" value="MBT2989642.1"/>
    <property type="molecule type" value="Genomic_DNA"/>
</dbReference>
<feature type="chain" id="PRO_5037452399" evidence="1">
    <location>
        <begin position="26"/>
        <end position="245"/>
    </location>
</feature>
<comment type="caution">
    <text evidence="2">The sequence shown here is derived from an EMBL/GenBank/DDBJ whole genome shotgun (WGS) entry which is preliminary data.</text>
</comment>
<dbReference type="Pfam" id="PF11306">
    <property type="entry name" value="DUF3108"/>
    <property type="match status" value="1"/>
</dbReference>
<keyword evidence="1" id="KW-0732">Signal</keyword>
<gene>
    <name evidence="2" type="ORF">KME65_11820</name>
</gene>
<feature type="signal peptide" evidence="1">
    <location>
        <begin position="1"/>
        <end position="25"/>
    </location>
</feature>
<proteinExistence type="predicted"/>